<dbReference type="SUPFAM" id="SSF48613">
    <property type="entry name" value="Heme oxygenase-like"/>
    <property type="match status" value="1"/>
</dbReference>
<evidence type="ECO:0000313" key="3">
    <source>
        <dbReference type="Proteomes" id="UP001445335"/>
    </source>
</evidence>
<proteinExistence type="predicted"/>
<dbReference type="Proteomes" id="UP001445335">
    <property type="component" value="Unassembled WGS sequence"/>
</dbReference>
<sequence>MQVVQRAVNVVEGGNVRPVEPKEAAQGRIDYVKVRNWGSGQSADLGSLEVESFTPGEKGGPGATGGAAPRASEAKPAREPLFHEQLARRLAQLQEAGELQVAGRAGAARLPPFQRWSFREERYIQWLADMQAAHLTLEAAIADATTVASTEHYGDSGSGRGVFAALERFGEAAGLDRSLDIAADLNNIARSSTLEGPIHLVPGEDAQAYCAYLGGLSTQCMEAGTLEERCDGAQRLLANAYSLHIAHLTTGMRIGAAAAEKLDLFPVRALNYFRTWPPAVGKDPLALLLRNVNAAGAALDAPQREGVMAELKAAFPKVSLLLSALAHEH</sequence>
<dbReference type="InterPro" id="IPR016084">
    <property type="entry name" value="Haem_Oase-like_multi-hlx"/>
</dbReference>
<name>A0AAW1QZR5_9CHLO</name>
<evidence type="ECO:0000313" key="2">
    <source>
        <dbReference type="EMBL" id="KAK9826825.1"/>
    </source>
</evidence>
<keyword evidence="3" id="KW-1185">Reference proteome</keyword>
<reference evidence="2 3" key="1">
    <citation type="journal article" date="2024" name="Nat. Commun.">
        <title>Phylogenomics reveals the evolutionary origins of lichenization in chlorophyte algae.</title>
        <authorList>
            <person name="Puginier C."/>
            <person name="Libourel C."/>
            <person name="Otte J."/>
            <person name="Skaloud P."/>
            <person name="Haon M."/>
            <person name="Grisel S."/>
            <person name="Petersen M."/>
            <person name="Berrin J.G."/>
            <person name="Delaux P.M."/>
            <person name="Dal Grande F."/>
            <person name="Keller J."/>
        </authorList>
    </citation>
    <scope>NUCLEOTIDE SEQUENCE [LARGE SCALE GENOMIC DNA]</scope>
    <source>
        <strain evidence="2 3">SAG 245.80</strain>
    </source>
</reference>
<dbReference type="EMBL" id="JALJOU010000062">
    <property type="protein sequence ID" value="KAK9826825.1"/>
    <property type="molecule type" value="Genomic_DNA"/>
</dbReference>
<feature type="region of interest" description="Disordered" evidence="1">
    <location>
        <begin position="51"/>
        <end position="77"/>
    </location>
</feature>
<protein>
    <submittedName>
        <fullName evidence="2">Uncharacterized protein</fullName>
    </submittedName>
</protein>
<comment type="caution">
    <text evidence="2">The sequence shown here is derived from an EMBL/GenBank/DDBJ whole genome shotgun (WGS) entry which is preliminary data.</text>
</comment>
<dbReference type="Gene3D" id="1.20.910.10">
    <property type="entry name" value="Heme oxygenase-like"/>
    <property type="match status" value="1"/>
</dbReference>
<dbReference type="AlphaFoldDB" id="A0AAW1QZR5"/>
<organism evidence="2 3">
    <name type="scientific">Elliptochloris bilobata</name>
    <dbReference type="NCBI Taxonomy" id="381761"/>
    <lineage>
        <taxon>Eukaryota</taxon>
        <taxon>Viridiplantae</taxon>
        <taxon>Chlorophyta</taxon>
        <taxon>core chlorophytes</taxon>
        <taxon>Trebouxiophyceae</taxon>
        <taxon>Trebouxiophyceae incertae sedis</taxon>
        <taxon>Elliptochloris clade</taxon>
        <taxon>Elliptochloris</taxon>
    </lineage>
</organism>
<gene>
    <name evidence="2" type="ORF">WJX81_004535</name>
</gene>
<accession>A0AAW1QZR5</accession>
<evidence type="ECO:0000256" key="1">
    <source>
        <dbReference type="SAM" id="MobiDB-lite"/>
    </source>
</evidence>